<organism evidence="2 3">
    <name type="scientific">Nannocystis pusilla</name>
    <dbReference type="NCBI Taxonomy" id="889268"/>
    <lineage>
        <taxon>Bacteria</taxon>
        <taxon>Pseudomonadati</taxon>
        <taxon>Myxococcota</taxon>
        <taxon>Polyangia</taxon>
        <taxon>Nannocystales</taxon>
        <taxon>Nannocystaceae</taxon>
        <taxon>Nannocystis</taxon>
    </lineage>
</organism>
<keyword evidence="3" id="KW-1185">Reference proteome</keyword>
<dbReference type="RefSeq" id="WP_224193035.1">
    <property type="nucleotide sequence ID" value="NZ_JAIRAU010000025.1"/>
</dbReference>
<dbReference type="Proteomes" id="UP001139031">
    <property type="component" value="Unassembled WGS sequence"/>
</dbReference>
<dbReference type="EMBL" id="JAIRAU010000025">
    <property type="protein sequence ID" value="MBZ5711270.1"/>
    <property type="molecule type" value="Genomic_DNA"/>
</dbReference>
<evidence type="ECO:0000256" key="1">
    <source>
        <dbReference type="SAM" id="MobiDB-lite"/>
    </source>
</evidence>
<proteinExistence type="predicted"/>
<evidence type="ECO:0000313" key="2">
    <source>
        <dbReference type="EMBL" id="MBZ5711270.1"/>
    </source>
</evidence>
<accession>A0ABS7TSS5</accession>
<gene>
    <name evidence="2" type="ORF">K7C98_18660</name>
</gene>
<evidence type="ECO:0000313" key="3">
    <source>
        <dbReference type="Proteomes" id="UP001139031"/>
    </source>
</evidence>
<evidence type="ECO:0008006" key="4">
    <source>
        <dbReference type="Google" id="ProtNLM"/>
    </source>
</evidence>
<dbReference type="PROSITE" id="PS51257">
    <property type="entry name" value="PROKAR_LIPOPROTEIN"/>
    <property type="match status" value="1"/>
</dbReference>
<name>A0ABS7TSS5_9BACT</name>
<protein>
    <recommendedName>
        <fullName evidence="4">Lipoprotein</fullName>
    </recommendedName>
</protein>
<comment type="caution">
    <text evidence="2">The sequence shown here is derived from an EMBL/GenBank/DDBJ whole genome shotgun (WGS) entry which is preliminary data.</text>
</comment>
<feature type="compositionally biased region" description="Low complexity" evidence="1">
    <location>
        <begin position="25"/>
        <end position="37"/>
    </location>
</feature>
<reference evidence="2" key="1">
    <citation type="submission" date="2021-08" db="EMBL/GenBank/DDBJ databases">
        <authorList>
            <person name="Stevens D.C."/>
        </authorList>
    </citation>
    <scope>NUCLEOTIDE SEQUENCE</scope>
    <source>
        <strain evidence="2">DSM 53165</strain>
    </source>
</reference>
<sequence>MSHRAALILLGLALACGKSDPERPPVAGVPAATAAPVQPAPPAGEAPAVPDERKVLAWLDPDSPAVAYMRLPADLEPEALGELFALPPRALALLRAPLSLESGLAALIGPAAPPPAQWLARDLVVMQPVLARGPYLVRRLQAPRADVEAWLRAGGLDVETVEGLSVWTPGPEAAEVPAGSAPGLAPALVFPWRLVFLADDLLGAFSLTEMGNGLGPLTAARDLPKSELTRTIGEVVAADPGLLLELYVQGAMLHFDLSDDVGVAKLSLRRLVEGDGARSLPRHDAAGIDGEVILQPLGDVGEAAAALEARAPAGAATDVLRDLYKKVAYTQDGPIVRGRLQLAADDLAPLRRGGGG</sequence>
<feature type="region of interest" description="Disordered" evidence="1">
    <location>
        <begin position="23"/>
        <end position="48"/>
    </location>
</feature>